<name>A0A0A1WX97_ZEUCU</name>
<proteinExistence type="inferred from homology"/>
<comment type="subcellular location">
    <subcellularLocation>
        <location evidence="1">Secreted</location>
    </subcellularLocation>
</comment>
<organism evidence="6">
    <name type="scientific">Zeugodacus cucurbitae</name>
    <name type="common">Melon fruit fly</name>
    <name type="synonym">Bactrocera cucurbitae</name>
    <dbReference type="NCBI Taxonomy" id="28588"/>
    <lineage>
        <taxon>Eukaryota</taxon>
        <taxon>Metazoa</taxon>
        <taxon>Ecdysozoa</taxon>
        <taxon>Arthropoda</taxon>
        <taxon>Hexapoda</taxon>
        <taxon>Insecta</taxon>
        <taxon>Pterygota</taxon>
        <taxon>Neoptera</taxon>
        <taxon>Endopterygota</taxon>
        <taxon>Diptera</taxon>
        <taxon>Brachycera</taxon>
        <taxon>Muscomorpha</taxon>
        <taxon>Tephritoidea</taxon>
        <taxon>Tephritidae</taxon>
        <taxon>Zeugodacus</taxon>
        <taxon>Zeugodacus</taxon>
    </lineage>
</organism>
<dbReference type="Pfam" id="PF02221">
    <property type="entry name" value="E1_DerP2_DerF2"/>
    <property type="match status" value="1"/>
</dbReference>
<gene>
    <name evidence="6" type="primary">npc2_1</name>
    <name evidence="6" type="ORF">g.6544</name>
</gene>
<evidence type="ECO:0000259" key="5">
    <source>
        <dbReference type="SMART" id="SM00737"/>
    </source>
</evidence>
<evidence type="ECO:0000256" key="1">
    <source>
        <dbReference type="ARBA" id="ARBA00004613"/>
    </source>
</evidence>
<dbReference type="AlphaFoldDB" id="A0A0A1WX97"/>
<feature type="domain" description="MD-2-related lipid-recognition" evidence="5">
    <location>
        <begin position="21"/>
        <end position="148"/>
    </location>
</feature>
<reference evidence="6" key="2">
    <citation type="journal article" date="2015" name="Gigascience">
        <title>Reconstructing a comprehensive transcriptome assembly of a white-pupal translocated strain of the pest fruit fly Bactrocera cucurbitae.</title>
        <authorList>
            <person name="Sim S.B."/>
            <person name="Calla B."/>
            <person name="Hall B."/>
            <person name="DeRego T."/>
            <person name="Geib S.M."/>
        </authorList>
    </citation>
    <scope>NUCLEOTIDE SEQUENCE</scope>
</reference>
<dbReference type="SMART" id="SM00737">
    <property type="entry name" value="ML"/>
    <property type="match status" value="1"/>
</dbReference>
<dbReference type="Gene3D" id="2.60.40.770">
    <property type="match status" value="1"/>
</dbReference>
<evidence type="ECO:0000256" key="4">
    <source>
        <dbReference type="SAM" id="SignalP"/>
    </source>
</evidence>
<comment type="similarity">
    <text evidence="2">Belongs to the NPC2 family.</text>
</comment>
<feature type="signal peptide" evidence="4">
    <location>
        <begin position="1"/>
        <end position="19"/>
    </location>
</feature>
<dbReference type="FunFam" id="2.60.40.770:FF:000001">
    <property type="entry name" value="NPC intracellular cholesterol transporter 2"/>
    <property type="match status" value="1"/>
</dbReference>
<dbReference type="OrthoDB" id="6489092at2759"/>
<evidence type="ECO:0000256" key="3">
    <source>
        <dbReference type="ARBA" id="ARBA00022525"/>
    </source>
</evidence>
<dbReference type="SUPFAM" id="SSF81296">
    <property type="entry name" value="E set domains"/>
    <property type="match status" value="1"/>
</dbReference>
<dbReference type="InterPro" id="IPR003172">
    <property type="entry name" value="ML_dom"/>
</dbReference>
<evidence type="ECO:0000256" key="2">
    <source>
        <dbReference type="ARBA" id="ARBA00006370"/>
    </source>
</evidence>
<reference evidence="6" key="1">
    <citation type="submission" date="2014-11" db="EMBL/GenBank/DDBJ databases">
        <authorList>
            <person name="Geib S."/>
        </authorList>
    </citation>
    <scope>NUCLEOTIDE SEQUENCE</scope>
</reference>
<evidence type="ECO:0000313" key="6">
    <source>
        <dbReference type="EMBL" id="JAD03043.1"/>
    </source>
</evidence>
<protein>
    <submittedName>
        <fullName evidence="6">Epididymal secretory protein E1</fullName>
    </submittedName>
</protein>
<dbReference type="InterPro" id="IPR014756">
    <property type="entry name" value="Ig_E-set"/>
</dbReference>
<keyword evidence="3" id="KW-0964">Secreted</keyword>
<feature type="chain" id="PRO_5001982745" evidence="4">
    <location>
        <begin position="20"/>
        <end position="165"/>
    </location>
</feature>
<keyword evidence="4" id="KW-0732">Signal</keyword>
<dbReference type="EMBL" id="GBXI01011249">
    <property type="protein sequence ID" value="JAD03043.1"/>
    <property type="molecule type" value="Transcribed_RNA"/>
</dbReference>
<accession>A0A0A1WX97</accession>
<sequence>MSINVGILLFCLAILSIESIDRECANNKPTPLSIRIENCSDLPCETVQGERFHIAIQFLAMKDTSTQLSADVSVRTTTGLEIPFDLDDSQRNVCNNLLNGAYCPLYATEDVTFDLAIVLNNSLGRSVVEVNLQDEVSKEVVACFITEVHTRTISPKFRFVNFEKL</sequence>
<dbReference type="GO" id="GO:0005576">
    <property type="term" value="C:extracellular region"/>
    <property type="evidence" value="ECO:0007669"/>
    <property type="project" value="UniProtKB-SubCell"/>
</dbReference>